<gene>
    <name evidence="1" type="ORF">MNBD_UNCLBAC01-952</name>
</gene>
<dbReference type="PANTHER" id="PTHR42754">
    <property type="entry name" value="ENDOGLUCANASE"/>
    <property type="match status" value="1"/>
</dbReference>
<evidence type="ECO:0008006" key="2">
    <source>
        <dbReference type="Google" id="ProtNLM"/>
    </source>
</evidence>
<organism evidence="1">
    <name type="scientific">hydrothermal vent metagenome</name>
    <dbReference type="NCBI Taxonomy" id="652676"/>
    <lineage>
        <taxon>unclassified sequences</taxon>
        <taxon>metagenomes</taxon>
        <taxon>ecological metagenomes</taxon>
    </lineage>
</organism>
<dbReference type="EMBL" id="UOGJ01000121">
    <property type="protein sequence ID" value="VAX37235.1"/>
    <property type="molecule type" value="Genomic_DNA"/>
</dbReference>
<evidence type="ECO:0000313" key="1">
    <source>
        <dbReference type="EMBL" id="VAX37235.1"/>
    </source>
</evidence>
<dbReference type="AlphaFoldDB" id="A0A3B1DXY4"/>
<feature type="non-terminal residue" evidence="1">
    <location>
        <position position="530"/>
    </location>
</feature>
<sequence length="530" mass="57751">MSIDIEVITTGRTSTINTDSFKIVIFNGEGEEYLVINPFLNAPEQISLPTGEYYVEASSNNEQNAAFEEPFYYGKTDIFTIDKEENEYVEVDMFLANTQVSILWSDNVKTDFTDYSALVTLIHSQESLTFNKDETRSGYFITSPLSVSASLVYTKLDGSIIEKSISTTIDEPLPKTHYRIRINAVLEDGNIVFKLNVDESVGIIDIDLTDEKISAVWKKTIGGSGGDEIRSINKTSDGGFIMAGSSSTITFDSGNNGAQDFWVIKTDTEGNIEWQKLFGGSMTDEAFSAKQTTDGGYIIAGESLSNNFDVSGNHGDFDVWVVKLDGSGNLEWEKSLGGSKIDRARSVIQVSDGGFVIAGWSNSEDGDLTENKGNYDIWIVKLNSNGIIEWQYSYGGSSFEEASNILETTDGGFIIGGTATSSDGDVSASHAGYEMWVLKVDNVGVLNWQKTYGGSSTDRLWGMDKCNDGGYILAGQSNSNDGDVTENLGVNDGWVVKIDSQGNIMWEKSLGGSSTDQFNSVKQTLDGGFI</sequence>
<name>A0A3B1DXY4_9ZZZZ</name>
<proteinExistence type="predicted"/>
<dbReference type="SUPFAM" id="SSF82171">
    <property type="entry name" value="DPP6 N-terminal domain-like"/>
    <property type="match status" value="1"/>
</dbReference>
<dbReference type="InterPro" id="IPR027840">
    <property type="entry name" value="DUF4493"/>
</dbReference>
<reference evidence="1" key="1">
    <citation type="submission" date="2018-06" db="EMBL/GenBank/DDBJ databases">
        <authorList>
            <person name="Zhirakovskaya E."/>
        </authorList>
    </citation>
    <scope>NUCLEOTIDE SEQUENCE</scope>
</reference>
<protein>
    <recommendedName>
        <fullName evidence="2">Bulb-type lectin domain-containing protein</fullName>
    </recommendedName>
</protein>
<dbReference type="Pfam" id="PF14900">
    <property type="entry name" value="DUF4493"/>
    <property type="match status" value="1"/>
</dbReference>
<dbReference type="PANTHER" id="PTHR42754:SF1">
    <property type="entry name" value="LIPOPROTEIN"/>
    <property type="match status" value="1"/>
</dbReference>
<accession>A0A3B1DXY4</accession>